<evidence type="ECO:0000256" key="1">
    <source>
        <dbReference type="SAM" id="MobiDB-lite"/>
    </source>
</evidence>
<organism evidence="3 4">
    <name type="scientific">Craurococcus roseus</name>
    <dbReference type="NCBI Taxonomy" id="77585"/>
    <lineage>
        <taxon>Bacteria</taxon>
        <taxon>Pseudomonadati</taxon>
        <taxon>Pseudomonadota</taxon>
        <taxon>Alphaproteobacteria</taxon>
        <taxon>Acetobacterales</taxon>
        <taxon>Acetobacteraceae</taxon>
        <taxon>Craurococcus</taxon>
    </lineage>
</organism>
<feature type="transmembrane region" description="Helical" evidence="2">
    <location>
        <begin position="30"/>
        <end position="48"/>
    </location>
</feature>
<dbReference type="Proteomes" id="UP001501588">
    <property type="component" value="Unassembled WGS sequence"/>
</dbReference>
<name>A0ABP3QAT4_9PROT</name>
<keyword evidence="2" id="KW-0812">Transmembrane</keyword>
<gene>
    <name evidence="3" type="ORF">GCM10009416_24150</name>
</gene>
<feature type="region of interest" description="Disordered" evidence="1">
    <location>
        <begin position="68"/>
        <end position="101"/>
    </location>
</feature>
<proteinExistence type="predicted"/>
<accession>A0ABP3QAT4</accession>
<keyword evidence="4" id="KW-1185">Reference proteome</keyword>
<sequence>MDVPGTRFSRSEPLRRGARAAARAVSRRDWIIVLALSAAALLVAWPNLRESTLGLLLTGRCDHWLGRGRTGGCYEDPERREQRRPGGVLGGAPNHPIPRPD</sequence>
<comment type="caution">
    <text evidence="3">The sequence shown here is derived from an EMBL/GenBank/DDBJ whole genome shotgun (WGS) entry which is preliminary data.</text>
</comment>
<keyword evidence="2" id="KW-0472">Membrane</keyword>
<evidence type="ECO:0000313" key="4">
    <source>
        <dbReference type="Proteomes" id="UP001501588"/>
    </source>
</evidence>
<protein>
    <submittedName>
        <fullName evidence="3">Uncharacterized protein</fullName>
    </submittedName>
</protein>
<evidence type="ECO:0000313" key="3">
    <source>
        <dbReference type="EMBL" id="GAA0584951.1"/>
    </source>
</evidence>
<evidence type="ECO:0000256" key="2">
    <source>
        <dbReference type="SAM" id="Phobius"/>
    </source>
</evidence>
<dbReference type="EMBL" id="BAAAFZ010000029">
    <property type="protein sequence ID" value="GAA0584951.1"/>
    <property type="molecule type" value="Genomic_DNA"/>
</dbReference>
<reference evidence="4" key="1">
    <citation type="journal article" date="2019" name="Int. J. Syst. Evol. Microbiol.">
        <title>The Global Catalogue of Microorganisms (GCM) 10K type strain sequencing project: providing services to taxonomists for standard genome sequencing and annotation.</title>
        <authorList>
            <consortium name="The Broad Institute Genomics Platform"/>
            <consortium name="The Broad Institute Genome Sequencing Center for Infectious Disease"/>
            <person name="Wu L."/>
            <person name="Ma J."/>
        </authorList>
    </citation>
    <scope>NUCLEOTIDE SEQUENCE [LARGE SCALE GENOMIC DNA]</scope>
    <source>
        <strain evidence="4">JCM 9933</strain>
    </source>
</reference>
<keyword evidence="2" id="KW-1133">Transmembrane helix</keyword>